<proteinExistence type="predicted"/>
<evidence type="ECO:0000313" key="3">
    <source>
        <dbReference type="Proteomes" id="UP000001056"/>
    </source>
</evidence>
<reference evidence="3" key="1">
    <citation type="journal article" date="2015" name="Genome Announc.">
        <title>Draft genome sequence of the cellulolytic fungus Chaetomium globosum.</title>
        <authorList>
            <person name="Cuomo C.A."/>
            <person name="Untereiner W.A."/>
            <person name="Ma L.-J."/>
            <person name="Grabherr M."/>
            <person name="Birren B.W."/>
        </authorList>
    </citation>
    <scope>NUCLEOTIDE SEQUENCE [LARGE SCALE GENOMIC DNA]</scope>
    <source>
        <strain evidence="3">ATCC 6205 / CBS 148.51 / DSM 1962 / NBRC 6347 / NRRL 1970</strain>
    </source>
</reference>
<dbReference type="GeneID" id="4390836"/>
<dbReference type="AlphaFoldDB" id="Q2H7Q7"/>
<dbReference type="InParanoid" id="Q2H7Q7"/>
<sequence>MEAWCHGIPIPPSELSRNDAGPRLHGVAVPFCCICIPKFPLKTASRETSQEQQLTWVGRSAGSSLRCSGAQMLRCSGTSEEDTSELAQNVCPISPRKWGGDVDDGKVDRAPGCNSDHPTGRQS</sequence>
<dbReference type="VEuPathDB" id="FungiDB:CHGG_05308"/>
<keyword evidence="3" id="KW-1185">Reference proteome</keyword>
<dbReference type="HOGENOM" id="CLU_2014990_0_0_1"/>
<name>Q2H7Q7_CHAGB</name>
<accession>Q2H7Q7</accession>
<gene>
    <name evidence="2" type="ORF">CHGG_05308</name>
</gene>
<dbReference type="EMBL" id="CH408031">
    <property type="protein sequence ID" value="EAQ88689.1"/>
    <property type="molecule type" value="Genomic_DNA"/>
</dbReference>
<organism evidence="2 3">
    <name type="scientific">Chaetomium globosum (strain ATCC 6205 / CBS 148.51 / DSM 1962 / NBRC 6347 / NRRL 1970)</name>
    <name type="common">Soil fungus</name>
    <dbReference type="NCBI Taxonomy" id="306901"/>
    <lineage>
        <taxon>Eukaryota</taxon>
        <taxon>Fungi</taxon>
        <taxon>Dikarya</taxon>
        <taxon>Ascomycota</taxon>
        <taxon>Pezizomycotina</taxon>
        <taxon>Sordariomycetes</taxon>
        <taxon>Sordariomycetidae</taxon>
        <taxon>Sordariales</taxon>
        <taxon>Chaetomiaceae</taxon>
        <taxon>Chaetomium</taxon>
    </lineage>
</organism>
<evidence type="ECO:0000313" key="2">
    <source>
        <dbReference type="EMBL" id="EAQ88689.1"/>
    </source>
</evidence>
<protein>
    <submittedName>
        <fullName evidence="2">Uncharacterized protein</fullName>
    </submittedName>
</protein>
<dbReference type="RefSeq" id="XP_001221403.1">
    <property type="nucleotide sequence ID" value="XM_001221402.1"/>
</dbReference>
<feature type="region of interest" description="Disordered" evidence="1">
    <location>
        <begin position="94"/>
        <end position="123"/>
    </location>
</feature>
<evidence type="ECO:0000256" key="1">
    <source>
        <dbReference type="SAM" id="MobiDB-lite"/>
    </source>
</evidence>
<dbReference type="Proteomes" id="UP000001056">
    <property type="component" value="Unassembled WGS sequence"/>
</dbReference>
<feature type="compositionally biased region" description="Basic and acidic residues" evidence="1">
    <location>
        <begin position="98"/>
        <end position="109"/>
    </location>
</feature>